<dbReference type="EMBL" id="RHGY01000006">
    <property type="protein sequence ID" value="RRG17723.1"/>
    <property type="molecule type" value="Genomic_DNA"/>
</dbReference>
<dbReference type="Proteomes" id="UP000275836">
    <property type="component" value="Unassembled WGS sequence"/>
</dbReference>
<feature type="transmembrane region" description="Helical" evidence="1">
    <location>
        <begin position="18"/>
        <end position="38"/>
    </location>
</feature>
<keyword evidence="1" id="KW-1133">Transmembrane helix</keyword>
<dbReference type="RefSeq" id="WP_124943480.1">
    <property type="nucleotide sequence ID" value="NZ_RHGY01000006.1"/>
</dbReference>
<name>A0A3P2RAZ9_WEIVI</name>
<gene>
    <name evidence="2" type="ORF">D3P96_06085</name>
</gene>
<dbReference type="AlphaFoldDB" id="A0A3P2RAZ9"/>
<dbReference type="Pfam" id="PF11694">
    <property type="entry name" value="DUF3290"/>
    <property type="match status" value="1"/>
</dbReference>
<sequence length="154" mass="17284">MTFYTIDYIKSQDTMTNIIHWTVLGVLVLVGIVLAFMYFKHQHKGRYRDLAILVLLVGLFTIGLQLQNMNGIKQVDAKKSQLVDVLHEIAKKENVPVDQIAVDGKTSQSQMLIKAGKKNQYLDLTFNPDMTAYTVSPTEIAVPSDQITVKTGDK</sequence>
<reference evidence="2 3" key="1">
    <citation type="submission" date="2018-10" db="EMBL/GenBank/DDBJ databases">
        <title>Draft genome sequence of Weissella viridescens UCO-SMC3.</title>
        <authorList>
            <person name="Garcia-Cancino A."/>
            <person name="Espinoza-Monje M."/>
            <person name="Albarracin L."/>
            <person name="Garcia-Castillo V."/>
            <person name="Campos-Martin J."/>
            <person name="Nakano Y."/>
            <person name="Guitierrez-Zamorano C."/>
            <person name="Ikeda-Ohtsubo W."/>
            <person name="Morita H."/>
            <person name="Kitazawa H."/>
            <person name="Villena J."/>
        </authorList>
    </citation>
    <scope>NUCLEOTIDE SEQUENCE [LARGE SCALE GENOMIC DNA]</scope>
    <source>
        <strain evidence="2 3">UCO-SMC3</strain>
    </source>
</reference>
<evidence type="ECO:0000313" key="2">
    <source>
        <dbReference type="EMBL" id="RRG17723.1"/>
    </source>
</evidence>
<keyword evidence="1" id="KW-0812">Transmembrane</keyword>
<comment type="caution">
    <text evidence="2">The sequence shown here is derived from an EMBL/GenBank/DDBJ whole genome shotgun (WGS) entry which is preliminary data.</text>
</comment>
<organism evidence="2 3">
    <name type="scientific">Weissella viridescens</name>
    <name type="common">Lactobacillus viridescens</name>
    <dbReference type="NCBI Taxonomy" id="1629"/>
    <lineage>
        <taxon>Bacteria</taxon>
        <taxon>Bacillati</taxon>
        <taxon>Bacillota</taxon>
        <taxon>Bacilli</taxon>
        <taxon>Lactobacillales</taxon>
        <taxon>Lactobacillaceae</taxon>
        <taxon>Weissella</taxon>
    </lineage>
</organism>
<dbReference type="OrthoDB" id="3232508at2"/>
<protein>
    <submittedName>
        <fullName evidence="2">DUF3290 family protein</fullName>
    </submittedName>
</protein>
<evidence type="ECO:0000313" key="3">
    <source>
        <dbReference type="Proteomes" id="UP000275836"/>
    </source>
</evidence>
<evidence type="ECO:0000256" key="1">
    <source>
        <dbReference type="SAM" id="Phobius"/>
    </source>
</evidence>
<dbReference type="InterPro" id="IPR021707">
    <property type="entry name" value="DUF3290"/>
</dbReference>
<keyword evidence="1" id="KW-0472">Membrane</keyword>
<feature type="transmembrane region" description="Helical" evidence="1">
    <location>
        <begin position="50"/>
        <end position="66"/>
    </location>
</feature>
<proteinExistence type="predicted"/>
<accession>A0A3P2RAZ9</accession>